<dbReference type="PANTHER" id="PTHR34406:SF1">
    <property type="entry name" value="PROTEIN YCEI"/>
    <property type="match status" value="1"/>
</dbReference>
<evidence type="ECO:0000259" key="1">
    <source>
        <dbReference type="SMART" id="SM00867"/>
    </source>
</evidence>
<dbReference type="SUPFAM" id="SSF101874">
    <property type="entry name" value="YceI-like"/>
    <property type="match status" value="1"/>
</dbReference>
<proteinExistence type="predicted"/>
<dbReference type="SMART" id="SM00867">
    <property type="entry name" value="YceI"/>
    <property type="match status" value="1"/>
</dbReference>
<reference evidence="2 3" key="1">
    <citation type="submission" date="2024-04" db="EMBL/GenBank/DDBJ databases">
        <title>Albibacterium profundi sp. nov., isolated from sediment of the Challenger Deep of Mariana Trench.</title>
        <authorList>
            <person name="Wang Y."/>
        </authorList>
    </citation>
    <scope>NUCLEOTIDE SEQUENCE [LARGE SCALE GENOMIC DNA]</scope>
    <source>
        <strain evidence="2 3">RHL897</strain>
    </source>
</reference>
<dbReference type="InterPro" id="IPR007372">
    <property type="entry name" value="Lipid/polyisoprenoid-bd_YceI"/>
</dbReference>
<gene>
    <name evidence="2" type="ORF">WKR92_08420</name>
</gene>
<sequence>MATKWVLDPTHSEVNFKVKHLVISTVSGRFRSFDGTVESNDDSDFESAKVAFSIDAASIDTNQQQRDDHLRSGDFFDAETYSSISFVSTSVKSVGDNEYIIEGDLTIKDVTKKVELKAEYGGSVTDAYGNFKVGFEVTGKINRKDFGLEWNAVTEAGSVVVGDRINIQASVQFVKQ</sequence>
<dbReference type="RefSeq" id="WP_375557388.1">
    <property type="nucleotide sequence ID" value="NZ_JBBVGT010000002.1"/>
</dbReference>
<evidence type="ECO:0000313" key="3">
    <source>
        <dbReference type="Proteomes" id="UP001580928"/>
    </source>
</evidence>
<feature type="domain" description="Lipid/polyisoprenoid-binding YceI-like" evidence="1">
    <location>
        <begin position="4"/>
        <end position="174"/>
    </location>
</feature>
<dbReference type="EMBL" id="JBBVGT010000002">
    <property type="protein sequence ID" value="MFB5945857.1"/>
    <property type="molecule type" value="Genomic_DNA"/>
</dbReference>
<accession>A0ABV5CE71</accession>
<comment type="caution">
    <text evidence="2">The sequence shown here is derived from an EMBL/GenBank/DDBJ whole genome shotgun (WGS) entry which is preliminary data.</text>
</comment>
<keyword evidence="3" id="KW-1185">Reference proteome</keyword>
<dbReference type="PANTHER" id="PTHR34406">
    <property type="entry name" value="PROTEIN YCEI"/>
    <property type="match status" value="1"/>
</dbReference>
<dbReference type="InterPro" id="IPR036761">
    <property type="entry name" value="TTHA0802/YceI-like_sf"/>
</dbReference>
<dbReference type="Gene3D" id="2.40.128.110">
    <property type="entry name" value="Lipid/polyisoprenoid-binding, YceI-like"/>
    <property type="match status" value="1"/>
</dbReference>
<name>A0ABV5CE71_9SPHI</name>
<dbReference type="Pfam" id="PF04264">
    <property type="entry name" value="YceI"/>
    <property type="match status" value="1"/>
</dbReference>
<organism evidence="2 3">
    <name type="scientific">Albibacterium profundi</name>
    <dbReference type="NCBI Taxonomy" id="3134906"/>
    <lineage>
        <taxon>Bacteria</taxon>
        <taxon>Pseudomonadati</taxon>
        <taxon>Bacteroidota</taxon>
        <taxon>Sphingobacteriia</taxon>
        <taxon>Sphingobacteriales</taxon>
        <taxon>Sphingobacteriaceae</taxon>
        <taxon>Albibacterium</taxon>
    </lineage>
</organism>
<protein>
    <submittedName>
        <fullName evidence="2">YceI family protein</fullName>
    </submittedName>
</protein>
<dbReference type="Proteomes" id="UP001580928">
    <property type="component" value="Unassembled WGS sequence"/>
</dbReference>
<evidence type="ECO:0000313" key="2">
    <source>
        <dbReference type="EMBL" id="MFB5945857.1"/>
    </source>
</evidence>